<evidence type="ECO:0000256" key="3">
    <source>
        <dbReference type="ARBA" id="ARBA00022478"/>
    </source>
</evidence>
<dbReference type="PROSITE" id="PS01166">
    <property type="entry name" value="RNA_POL_BETA"/>
    <property type="match status" value="1"/>
</dbReference>
<keyword evidence="4" id="KW-0808">Transferase</keyword>
<evidence type="ECO:0000256" key="1">
    <source>
        <dbReference type="ARBA" id="ARBA00006835"/>
    </source>
</evidence>
<comment type="similarity">
    <text evidence="1">Belongs to the RNA polymerase beta chain family.</text>
</comment>
<protein>
    <recommendedName>
        <fullName evidence="2">DNA-directed RNA polymerase</fullName>
        <ecNumber evidence="2">2.7.7.6</ecNumber>
    </recommendedName>
</protein>
<dbReference type="SUPFAM" id="SSF64484">
    <property type="entry name" value="beta and beta-prime subunits of DNA dependent RNA-polymerase"/>
    <property type="match status" value="1"/>
</dbReference>
<dbReference type="GO" id="GO:0006351">
    <property type="term" value="P:DNA-templated transcription"/>
    <property type="evidence" value="ECO:0007669"/>
    <property type="project" value="InterPro"/>
</dbReference>
<dbReference type="GO" id="GO:0000428">
    <property type="term" value="C:DNA-directed RNA polymerase complex"/>
    <property type="evidence" value="ECO:0007669"/>
    <property type="project" value="UniProtKB-KW"/>
</dbReference>
<evidence type="ECO:0000313" key="9">
    <source>
        <dbReference type="EMBL" id="AOL56615.1"/>
    </source>
</evidence>
<proteinExistence type="inferred from homology"/>
<accession>A0A1C8ZXD5</accession>
<dbReference type="GO" id="GO:0003677">
    <property type="term" value="F:DNA binding"/>
    <property type="evidence" value="ECO:0007669"/>
    <property type="project" value="InterPro"/>
</dbReference>
<reference evidence="9" key="1">
    <citation type="journal article" date="2016" name="Genome Announc.">
        <title>Complete genomes of six Chrysodeixis includens nucleopolyhedrovirus isolates.</title>
        <authorList>
            <person name="Craveiro S.R."/>
            <person name="Santos L.A.V.M."/>
            <person name="Togawa R.C."/>
            <person name="Inglis P.W."/>
            <person name="Grynberg P."/>
            <person name="Ribeiro Z.M.A."/>
            <person name="Ribeiro B.M."/>
            <person name="Castro M.E.B."/>
        </authorList>
    </citation>
    <scope>NUCLEOTIDE SEQUENCE</scope>
    <source>
        <strain evidence="9">IB</strain>
    </source>
</reference>
<keyword evidence="6" id="KW-0804">Transcription</keyword>
<dbReference type="InterPro" id="IPR037033">
    <property type="entry name" value="DNA-dir_RNAP_su2_hyb_sf"/>
</dbReference>
<sequence>MSSTLSPSSVINNIFKMTDVIADFNNLYDRLKNKYNFEFYLNCNNKSENECTVKYLQERRSYFCCAVDVQGRCVLHKCVLVIFGTRLDLHFRRNDTYKITNMNGTFMIDGRNLSFPNILMNNNILLHNFYDKQYSKNCKRMFLYGNVDKEKKINRAIQLVYDKDDNVLFARDVFARDYIVTMELNEALEMYLKRSGKWEPLNFIFDFNTAQSNHLVEDIKNIMKSDINYSIDSLANKIIYKHDYLLGLMYAPILDEYTNTTKIDDKNCDIIDDNDHDQDSNANNQQKQPLKQNRNKCNTDENNDIVENVNNNKRKRTNNQAFRPKYESADNKIDVDTNKNGVLKRRKLQTIAFVKECKKVVDTIVNGKLIYSVSKTFSKQKKNFINYQDNSSNNNIEINPPPLKYRIGNEVVRITNDTMRQDMLMQQQDFIKFVDSFFHGEMTVAGKKFFLCRNVRLPSVDYQKVADKFKLLLANGLIYANDPSNVDEKNIRIAFNDRPTIYACRFDNLQIIFYHLKRQYSPIELKLANRILFVNHHEGMVCIKRVINIAGKKITTLLTPFEYHNAHSILKKYPEIGKIEENDDVSSLMSKLVQYYYFGYTRIFSTIPVPKLIVSLTNLKNAMPVTCYNEELESNVFLKTLPVGNSVVVSPRIQVNNKMFKLWTIVRDNKLMTAEDPYIPDINLPIRLYNNKINKLKGKLNYTKSETPVIKYYKSEENNFVQVEGGNFLYMAGVIVSNVKIGWIYDGKRYKIEACKIKIFSIQNIHLFREILNQRIECLDSTMAVHNDTVYVKVTMITSTSDLQGIKICGIHGQKGVMNGSEDLTEWMAEDGTSAQICLSPISFLSRQSNFDDIETKYVVRGGNHHDPDAKRYPIFNIPYMLFNNTPDNIFKEFIKSNYTGHEKVEGTRLDQWTINQSFVGNRMSESLQCVRGSSNLPDNSGEFTVMGSLLHCNNTLIR</sequence>
<dbReference type="InterPro" id="IPR007025">
    <property type="entry name" value="LEF-8"/>
</dbReference>
<evidence type="ECO:0000256" key="5">
    <source>
        <dbReference type="ARBA" id="ARBA00022695"/>
    </source>
</evidence>
<dbReference type="Pfam" id="PF04941">
    <property type="entry name" value="LEF-8"/>
    <property type="match status" value="2"/>
</dbReference>
<organism evidence="9">
    <name type="scientific">Chrysodeixis includens nucleopolyhedrovirus</name>
    <dbReference type="NCBI Taxonomy" id="1207438"/>
    <lineage>
        <taxon>Viruses</taxon>
        <taxon>Viruses incertae sedis</taxon>
        <taxon>Naldaviricetes</taxon>
        <taxon>Lefavirales</taxon>
        <taxon>Baculoviridae</taxon>
        <taxon>Alphabaculovirus</taxon>
        <taxon>Alphabaculovirus chrincludentis</taxon>
        <taxon>Alphabaculovirus alterchrincludentis</taxon>
    </lineage>
</organism>
<dbReference type="InterPro" id="IPR007121">
    <property type="entry name" value="RNA_pol_bsu_CS"/>
</dbReference>
<name>A0A1C8ZXD5_9ABAC</name>
<comment type="catalytic activity">
    <reaction evidence="7">
        <text>RNA(n) + a ribonucleoside 5'-triphosphate = RNA(n+1) + diphosphate</text>
        <dbReference type="Rhea" id="RHEA:21248"/>
        <dbReference type="Rhea" id="RHEA-COMP:14527"/>
        <dbReference type="Rhea" id="RHEA-COMP:17342"/>
        <dbReference type="ChEBI" id="CHEBI:33019"/>
        <dbReference type="ChEBI" id="CHEBI:61557"/>
        <dbReference type="ChEBI" id="CHEBI:140395"/>
        <dbReference type="EC" id="2.7.7.6"/>
    </reaction>
</comment>
<evidence type="ECO:0000256" key="6">
    <source>
        <dbReference type="ARBA" id="ARBA00023163"/>
    </source>
</evidence>
<evidence type="ECO:0000256" key="8">
    <source>
        <dbReference type="SAM" id="MobiDB-lite"/>
    </source>
</evidence>
<keyword evidence="3" id="KW-0240">DNA-directed RNA polymerase</keyword>
<feature type="compositionally biased region" description="Polar residues" evidence="8">
    <location>
        <begin position="287"/>
        <end position="296"/>
    </location>
</feature>
<dbReference type="Gene3D" id="2.40.270.10">
    <property type="entry name" value="DNA-directed RNA polymerase, subunit 2, domain 6"/>
    <property type="match status" value="1"/>
</dbReference>
<feature type="region of interest" description="Disordered" evidence="8">
    <location>
        <begin position="272"/>
        <end position="326"/>
    </location>
</feature>
<keyword evidence="5" id="KW-0548">Nucleotidyltransferase</keyword>
<evidence type="ECO:0000256" key="7">
    <source>
        <dbReference type="ARBA" id="ARBA00048552"/>
    </source>
</evidence>
<gene>
    <name evidence="9" type="primary">lef-8</name>
</gene>
<dbReference type="EC" id="2.7.7.6" evidence="2"/>
<evidence type="ECO:0000256" key="2">
    <source>
        <dbReference type="ARBA" id="ARBA00012418"/>
    </source>
</evidence>
<dbReference type="GO" id="GO:0003899">
    <property type="term" value="F:DNA-directed RNA polymerase activity"/>
    <property type="evidence" value="ECO:0007669"/>
    <property type="project" value="UniProtKB-EC"/>
</dbReference>
<evidence type="ECO:0000256" key="4">
    <source>
        <dbReference type="ARBA" id="ARBA00022679"/>
    </source>
</evidence>
<dbReference type="EMBL" id="KU669290">
    <property type="protein sequence ID" value="AOL56615.1"/>
    <property type="molecule type" value="Genomic_DNA"/>
</dbReference>